<feature type="transmembrane region" description="Helical" evidence="6">
    <location>
        <begin position="311"/>
        <end position="334"/>
    </location>
</feature>
<sequence length="420" mass="44612">MNAHSGTIGRWQGAGLMATTLLGTGVFILPQITIEKAHSGALVAWLLLTLAIIPVALVFGRLASVFPHAAGPAYFVEKAFGRTTGRTIGLIFLLVVPIGAPAAILMTFQFVNALIPLEGWPKVGCEILVILGLFLLNLRGIQVSAKLQFGLTLCIVAVVVMLFGASSLQPGQLTSLASHGMPQMSAVMVAAGIAFWSFLGIEAMTHLADDFRRPQQDMIPAMMMGTMLVGVIYVACTFLLLLVPTDESVAMIGVFDQLLGGYGAQVIGVLGIASGLATVNVYAASAARLIWSFSCDGILPRFFAVKNNHGVPIRALAALLSVMASVMVLTYLTGQELEHLIAWSNGVFVVIYLMAMLAAAKLLPKQNLPLVILGCVFCLALGIALGASMAYVLVLVIVVAPFLWWQKTHISRKQSLVIPD</sequence>
<gene>
    <name evidence="7" type="primary">yjeH</name>
    <name evidence="7" type="ORF">K3G22_18555</name>
</gene>
<dbReference type="Pfam" id="PF13520">
    <property type="entry name" value="AA_permease_2"/>
    <property type="match status" value="1"/>
</dbReference>
<dbReference type="NCBIfam" id="NF008245">
    <property type="entry name" value="PRK11021.1"/>
    <property type="match status" value="1"/>
</dbReference>
<feature type="transmembrane region" description="Helical" evidence="6">
    <location>
        <begin position="150"/>
        <end position="168"/>
    </location>
</feature>
<evidence type="ECO:0000256" key="1">
    <source>
        <dbReference type="ARBA" id="ARBA00004651"/>
    </source>
</evidence>
<feature type="transmembrane region" description="Helical" evidence="6">
    <location>
        <begin position="372"/>
        <end position="405"/>
    </location>
</feature>
<reference evidence="7 8" key="1">
    <citation type="submission" date="2021-08" db="EMBL/GenBank/DDBJ databases">
        <title>Shewanella putrefaciens YZ-J, complete genome.</title>
        <authorList>
            <person name="Yi Z."/>
        </authorList>
    </citation>
    <scope>NUCLEOTIDE SEQUENCE [LARGE SCALE GENOMIC DNA]</scope>
    <source>
        <strain evidence="7 8">YZ-J</strain>
    </source>
</reference>
<feature type="transmembrane region" description="Helical" evidence="6">
    <location>
        <begin position="180"/>
        <end position="201"/>
    </location>
</feature>
<dbReference type="InterPro" id="IPR002293">
    <property type="entry name" value="AA/rel_permease1"/>
</dbReference>
<dbReference type="EMBL" id="CP080635">
    <property type="protein sequence ID" value="QYX72692.1"/>
    <property type="molecule type" value="Genomic_DNA"/>
</dbReference>
<proteinExistence type="predicted"/>
<feature type="transmembrane region" description="Helical" evidence="6">
    <location>
        <begin position="340"/>
        <end position="360"/>
    </location>
</feature>
<evidence type="ECO:0000313" key="7">
    <source>
        <dbReference type="EMBL" id="QYX72692.1"/>
    </source>
</evidence>
<keyword evidence="2" id="KW-1003">Cell membrane</keyword>
<dbReference type="Proteomes" id="UP000827084">
    <property type="component" value="Chromosome"/>
</dbReference>
<evidence type="ECO:0000313" key="8">
    <source>
        <dbReference type="Proteomes" id="UP000827084"/>
    </source>
</evidence>
<feature type="transmembrane region" description="Helical" evidence="6">
    <location>
        <begin position="120"/>
        <end position="138"/>
    </location>
</feature>
<evidence type="ECO:0000256" key="3">
    <source>
        <dbReference type="ARBA" id="ARBA00022692"/>
    </source>
</evidence>
<evidence type="ECO:0000256" key="5">
    <source>
        <dbReference type="ARBA" id="ARBA00023136"/>
    </source>
</evidence>
<feature type="transmembrane region" description="Helical" evidence="6">
    <location>
        <begin position="42"/>
        <end position="66"/>
    </location>
</feature>
<dbReference type="Gene3D" id="1.20.1740.10">
    <property type="entry name" value="Amino acid/polyamine transporter I"/>
    <property type="match status" value="1"/>
</dbReference>
<keyword evidence="3 6" id="KW-0812">Transmembrane</keyword>
<name>A0ABX8XAU8_SHEPU</name>
<accession>A0ABX8XAU8</accession>
<keyword evidence="8" id="KW-1185">Reference proteome</keyword>
<organism evidence="7 8">
    <name type="scientific">Shewanella putrefaciens</name>
    <name type="common">Pseudomonas putrefaciens</name>
    <dbReference type="NCBI Taxonomy" id="24"/>
    <lineage>
        <taxon>Bacteria</taxon>
        <taxon>Pseudomonadati</taxon>
        <taxon>Pseudomonadota</taxon>
        <taxon>Gammaproteobacteria</taxon>
        <taxon>Alteromonadales</taxon>
        <taxon>Shewanellaceae</taxon>
        <taxon>Shewanella</taxon>
    </lineage>
</organism>
<evidence type="ECO:0000256" key="6">
    <source>
        <dbReference type="SAM" id="Phobius"/>
    </source>
</evidence>
<dbReference type="PANTHER" id="PTHR42770">
    <property type="entry name" value="AMINO ACID TRANSPORTER-RELATED"/>
    <property type="match status" value="1"/>
</dbReference>
<comment type="subcellular location">
    <subcellularLocation>
        <location evidence="1">Cell membrane</location>
        <topology evidence="1">Multi-pass membrane protein</topology>
    </subcellularLocation>
</comment>
<feature type="transmembrane region" description="Helical" evidence="6">
    <location>
        <begin position="221"/>
        <end position="242"/>
    </location>
</feature>
<dbReference type="InterPro" id="IPR050367">
    <property type="entry name" value="APC_superfamily"/>
</dbReference>
<feature type="transmembrane region" description="Helical" evidence="6">
    <location>
        <begin position="262"/>
        <end position="291"/>
    </location>
</feature>
<keyword evidence="5 6" id="KW-0472">Membrane</keyword>
<protein>
    <submittedName>
        <fullName evidence="7">L-methionine/branched-chain amino acid transporter</fullName>
    </submittedName>
</protein>
<dbReference type="PANTHER" id="PTHR42770:SF13">
    <property type="entry name" value="L-METHIONINE_BRANCHED-CHAIN AMINO ACID EXPORTER YJEH"/>
    <property type="match status" value="1"/>
</dbReference>
<evidence type="ECO:0000256" key="4">
    <source>
        <dbReference type="ARBA" id="ARBA00022989"/>
    </source>
</evidence>
<dbReference type="PIRSF" id="PIRSF006060">
    <property type="entry name" value="AA_transporter"/>
    <property type="match status" value="1"/>
</dbReference>
<feature type="transmembrane region" description="Helical" evidence="6">
    <location>
        <begin position="12"/>
        <end position="30"/>
    </location>
</feature>
<dbReference type="GeneID" id="67445304"/>
<feature type="transmembrane region" description="Helical" evidence="6">
    <location>
        <begin position="87"/>
        <end position="108"/>
    </location>
</feature>
<dbReference type="RefSeq" id="WP_011918453.1">
    <property type="nucleotide sequence ID" value="NZ_BMPK01000007.1"/>
</dbReference>
<evidence type="ECO:0000256" key="2">
    <source>
        <dbReference type="ARBA" id="ARBA00022475"/>
    </source>
</evidence>
<keyword evidence="4 6" id="KW-1133">Transmembrane helix</keyword>